<keyword evidence="1 2" id="KW-0727">SH2 domain</keyword>
<dbReference type="Proteomes" id="UP000618051">
    <property type="component" value="Unassembled WGS sequence"/>
</dbReference>
<feature type="compositionally biased region" description="Basic and acidic residues" evidence="3">
    <location>
        <begin position="132"/>
        <end position="154"/>
    </location>
</feature>
<dbReference type="Gene3D" id="3.30.505.10">
    <property type="entry name" value="SH2 domain"/>
    <property type="match status" value="1"/>
</dbReference>
<dbReference type="GO" id="GO:0005737">
    <property type="term" value="C:cytoplasm"/>
    <property type="evidence" value="ECO:0007669"/>
    <property type="project" value="TreeGrafter"/>
</dbReference>
<accession>A0A835NTD8</accession>
<reference evidence="6" key="3">
    <citation type="submission" date="2022-01" db="EMBL/GenBank/DDBJ databases">
        <authorList>
            <person name="Rubenstein D.R."/>
        </authorList>
    </citation>
    <scope>NUCLEOTIDE SEQUENCE</scope>
    <source>
        <strain evidence="6">SS15</strain>
        <tissue evidence="6">Liver</tissue>
    </source>
</reference>
<reference evidence="6 7" key="2">
    <citation type="journal article" date="2021" name="J. Hered.">
        <title>Feather Gene Expression Elucidates the Developmental Basis of Plumage Iridescence in African Starlings.</title>
        <authorList>
            <person name="Rubenstein D.R."/>
            <person name="Corvelo A."/>
            <person name="MacManes M.D."/>
            <person name="Maia R."/>
            <person name="Narzisi G."/>
            <person name="Rousaki A."/>
            <person name="Vandenabeele P."/>
            <person name="Shawkey M.D."/>
            <person name="Solomon J."/>
        </authorList>
    </citation>
    <scope>NUCLEOTIDE SEQUENCE [LARGE SCALE GENOMIC DNA]</scope>
    <source>
        <strain evidence="6">SS15</strain>
    </source>
</reference>
<feature type="compositionally biased region" description="Polar residues" evidence="3">
    <location>
        <begin position="188"/>
        <end position="197"/>
    </location>
</feature>
<dbReference type="SUPFAM" id="SSF55550">
    <property type="entry name" value="SH2 domain"/>
    <property type="match status" value="1"/>
</dbReference>
<evidence type="ECO:0000313" key="7">
    <source>
        <dbReference type="Proteomes" id="UP000618051"/>
    </source>
</evidence>
<protein>
    <recommendedName>
        <fullName evidence="4">SH2 domain-containing protein</fullName>
    </recommendedName>
</protein>
<dbReference type="EMBL" id="JADDUC020000006">
    <property type="protein sequence ID" value="KAI1238465.1"/>
    <property type="molecule type" value="Genomic_DNA"/>
</dbReference>
<dbReference type="PROSITE" id="PS50001">
    <property type="entry name" value="SH2"/>
    <property type="match status" value="1"/>
</dbReference>
<dbReference type="PRINTS" id="PR00401">
    <property type="entry name" value="SH2DOMAIN"/>
</dbReference>
<gene>
    <name evidence="6" type="ORF">IHE44_0013197</name>
    <name evidence="5" type="ORF">IHE44_012359</name>
</gene>
<dbReference type="InterPro" id="IPR036860">
    <property type="entry name" value="SH2_dom_sf"/>
</dbReference>
<feature type="region of interest" description="Disordered" evidence="3">
    <location>
        <begin position="244"/>
        <end position="278"/>
    </location>
</feature>
<evidence type="ECO:0000256" key="3">
    <source>
        <dbReference type="SAM" id="MobiDB-lite"/>
    </source>
</evidence>
<feature type="domain" description="SH2" evidence="4">
    <location>
        <begin position="325"/>
        <end position="417"/>
    </location>
</feature>
<keyword evidence="7" id="KW-1185">Reference proteome</keyword>
<evidence type="ECO:0000259" key="4">
    <source>
        <dbReference type="PROSITE" id="PS50001"/>
    </source>
</evidence>
<feature type="region of interest" description="Disordered" evidence="3">
    <location>
        <begin position="103"/>
        <end position="202"/>
    </location>
</feature>
<reference evidence="5" key="1">
    <citation type="submission" date="2020-10" db="EMBL/GenBank/DDBJ databases">
        <title>Feather gene expression reveals the developmental basis of iridescence in African starlings.</title>
        <authorList>
            <person name="Rubenstein D.R."/>
        </authorList>
    </citation>
    <scope>NUCLEOTIDE SEQUENCE</scope>
    <source>
        <strain evidence="5">SS15</strain>
        <tissue evidence="5">Liver</tissue>
    </source>
</reference>
<dbReference type="GO" id="GO:0019902">
    <property type="term" value="F:phosphatase binding"/>
    <property type="evidence" value="ECO:0007669"/>
    <property type="project" value="TreeGrafter"/>
</dbReference>
<name>A0A835NTD8_9PASS</name>
<comment type="caution">
    <text evidence="5">The sequence shown here is derived from an EMBL/GenBank/DDBJ whole genome shotgun (WGS) entry which is preliminary data.</text>
</comment>
<evidence type="ECO:0000256" key="2">
    <source>
        <dbReference type="PROSITE-ProRule" id="PRU00191"/>
    </source>
</evidence>
<dbReference type="AlphaFoldDB" id="A0A835NTD8"/>
<feature type="compositionally biased region" description="Basic and acidic residues" evidence="3">
    <location>
        <begin position="103"/>
        <end position="115"/>
    </location>
</feature>
<evidence type="ECO:0000313" key="6">
    <source>
        <dbReference type="EMBL" id="KAI1238465.1"/>
    </source>
</evidence>
<evidence type="ECO:0000256" key="1">
    <source>
        <dbReference type="ARBA" id="ARBA00022999"/>
    </source>
</evidence>
<proteinExistence type="predicted"/>
<feature type="compositionally biased region" description="Pro residues" evidence="3">
    <location>
        <begin position="262"/>
        <end position="273"/>
    </location>
</feature>
<feature type="non-terminal residue" evidence="5">
    <location>
        <position position="540"/>
    </location>
</feature>
<dbReference type="InterPro" id="IPR000980">
    <property type="entry name" value="SH2"/>
</dbReference>
<dbReference type="OrthoDB" id="10003345at2759"/>
<dbReference type="PANTHER" id="PTHR14388:SF5">
    <property type="entry name" value="SH2 DOMAIN-CONTAINING PROTEIN 4A"/>
    <property type="match status" value="1"/>
</dbReference>
<dbReference type="FunFam" id="3.30.505.10:FF:000034">
    <property type="entry name" value="SH2 domain-containing protein 4A"/>
    <property type="match status" value="1"/>
</dbReference>
<dbReference type="Pfam" id="PF00017">
    <property type="entry name" value="SH2"/>
    <property type="match status" value="1"/>
</dbReference>
<feature type="compositionally biased region" description="Basic and acidic residues" evidence="3">
    <location>
        <begin position="163"/>
        <end position="176"/>
    </location>
</feature>
<dbReference type="EMBL" id="JADDUC010000061">
    <property type="protein sequence ID" value="KAG0120566.1"/>
    <property type="molecule type" value="Genomic_DNA"/>
</dbReference>
<evidence type="ECO:0000313" key="5">
    <source>
        <dbReference type="EMBL" id="KAG0120566.1"/>
    </source>
</evidence>
<sequence length="540" mass="62144">MLKQILSDMYIDPELLAELSEEQKQILFFKMRQEQIRRWEEREAVAEKVSAKKPLPRKANRKSVTWKLGADNEVWVWVMGEHPSDKSYAAICEEIRAQRAKRLVREQGQEGRDTDSSATWSLHPQPGLLSETDLHENKKNTAEKREEHGRRMTDIDTTGKSQELTKMKEAQRKNSEEITAPQDPIPQSHASTESQRMVQKLDENEPEWQEFLWKSKAADEKRRCLARQARDDYRRLSLQGIHRGKHADISKGATVGDRRPLQYPPLPPKPKVPPSATANGRAIRKEGVQRTISNSTEESIIKWFKEEQFPLRAGYLKTTDTIAPWFHGILTSKKAEELLNKTVPGSFLIRVSEKIKGYVLSYQSVERCKHFLIDASSDSYSFLGVDQLQHATLADLVDYHKDEPITSLGKELLLYPCGQEDQEPDYISLFEFLLWVPCQPCLQLVDLLEGEAFKGHRCILCGQLNTTVHLCFVYLGTEESQQRQSVAEAAIRICIVSSISIDIPLSEHRTRFAKGMEKHVWKKECSLYQLLLFPKRSNHR</sequence>
<dbReference type="PANTHER" id="PTHR14388">
    <property type="entry name" value="T CELL-SPECIFIC ADAPTER PROTEIN TSAD"/>
    <property type="match status" value="1"/>
</dbReference>
<organism evidence="5">
    <name type="scientific">Lamprotornis superbus</name>
    <dbReference type="NCBI Taxonomy" id="245042"/>
    <lineage>
        <taxon>Eukaryota</taxon>
        <taxon>Metazoa</taxon>
        <taxon>Chordata</taxon>
        <taxon>Craniata</taxon>
        <taxon>Vertebrata</taxon>
        <taxon>Euteleostomi</taxon>
        <taxon>Archelosauria</taxon>
        <taxon>Archosauria</taxon>
        <taxon>Dinosauria</taxon>
        <taxon>Saurischia</taxon>
        <taxon>Theropoda</taxon>
        <taxon>Coelurosauria</taxon>
        <taxon>Aves</taxon>
        <taxon>Neognathae</taxon>
        <taxon>Neoaves</taxon>
        <taxon>Telluraves</taxon>
        <taxon>Australaves</taxon>
        <taxon>Passeriformes</taxon>
        <taxon>Sturnidae</taxon>
        <taxon>Lamprotornis</taxon>
    </lineage>
</organism>
<dbReference type="SMART" id="SM00252">
    <property type="entry name" value="SH2"/>
    <property type="match status" value="1"/>
</dbReference>